<sequence length="663" mass="74205">MDHADWDSLFQFVSHSSLATPELDDKPADSPYSQVPTPPQSQDGSPTEPDEGVEENPLVSVSTTFYPGAQTRTFPPDVALFSSDSVFFYTHTHILLSASDNGFRSLLLNCPQPSGNAPMVNVPETSAVLNVILHTIYDMSCAHYSPSYEVLATAVERLPFYGISPMSRILPTSPLYTLLLSHAPIRPLELYALAASFELDALAVAVSSHLLGMHLSSVTDELARRMGPIYLKRLFFLHFGRSEALKRILLPPPHPHPPTPMCDFVEQKKLTRAWALASAYFAWDARPDVSTSTMEVALRPLQEHLTCDLCRDTLKERIKDVIVQWSIVKVRVTLVSALCRLIVRHVANYIADSNASYRTKVPYTSWYFYASALRKRLSKMPSTSQQNSPEPGTADVENREASDYGSEGDVANDLEISDSPDGFVEGMDLEGFAGPSEPVVKPLTPESLAAFKAAQDRAGVIYISRIPPGMRPAKVRHLMSAYGEIGRVYLQQEDAKKAYLRRKYTSTKKAHFTEGWVEFKDKKVARSVAEMLNAQPIGGKKGTRWRDDVWTMKYLPRFKWNMLTEQVAHEAAIHTSKLRVELQQSKTEQREYLKNVELARVLDKRAERKKEKGEEFVLKPNTKIRERKESDDGAPPKKRNKPTASSSTADSSQELGGVLNSIF</sequence>
<keyword evidence="3" id="KW-0694">RNA-binding</keyword>
<feature type="region of interest" description="Disordered" evidence="6">
    <location>
        <begin position="20"/>
        <end position="55"/>
    </location>
</feature>
<dbReference type="EMBL" id="JACETU010000003">
    <property type="protein sequence ID" value="KAF7433097.1"/>
    <property type="molecule type" value="Genomic_DNA"/>
</dbReference>
<protein>
    <recommendedName>
        <fullName evidence="5">18S rRNA factor 2</fullName>
    </recommendedName>
</protein>
<dbReference type="Proteomes" id="UP000623687">
    <property type="component" value="Unassembled WGS sequence"/>
</dbReference>
<dbReference type="GO" id="GO:0034462">
    <property type="term" value="P:small-subunit processome assembly"/>
    <property type="evidence" value="ECO:0007669"/>
    <property type="project" value="TreeGrafter"/>
</dbReference>
<name>A0A8H7A342_PLEOS</name>
<feature type="compositionally biased region" description="Basic and acidic residues" evidence="6">
    <location>
        <begin position="609"/>
        <end position="635"/>
    </location>
</feature>
<dbReference type="GO" id="GO:0000447">
    <property type="term" value="P:endonucleolytic cleavage in ITS1 to separate SSU-rRNA from 5.8S rRNA and LSU-rRNA from tricistronic rRNA transcript (SSU-rRNA, 5.8S rRNA, LSU-rRNA)"/>
    <property type="evidence" value="ECO:0007669"/>
    <property type="project" value="TreeGrafter"/>
</dbReference>
<keyword evidence="8" id="KW-1185">Reference proteome</keyword>
<evidence type="ECO:0000256" key="2">
    <source>
        <dbReference type="ARBA" id="ARBA00005819"/>
    </source>
</evidence>
<dbReference type="GO" id="GO:0003723">
    <property type="term" value="F:RNA binding"/>
    <property type="evidence" value="ECO:0007669"/>
    <property type="project" value="UniProtKB-KW"/>
</dbReference>
<gene>
    <name evidence="7" type="ORF">PC9H_005045</name>
</gene>
<feature type="region of interest" description="Disordered" evidence="6">
    <location>
        <begin position="609"/>
        <end position="663"/>
    </location>
</feature>
<dbReference type="InterPro" id="IPR039119">
    <property type="entry name" value="ABT1/Esf2"/>
</dbReference>
<dbReference type="PANTHER" id="PTHR12311:SF7">
    <property type="entry name" value="ACTIVATOR OF BASAL TRANSCRIPTION 1"/>
    <property type="match status" value="1"/>
</dbReference>
<dbReference type="GO" id="GO:0005730">
    <property type="term" value="C:nucleolus"/>
    <property type="evidence" value="ECO:0007669"/>
    <property type="project" value="UniProtKB-SubCell"/>
</dbReference>
<evidence type="ECO:0000256" key="5">
    <source>
        <dbReference type="ARBA" id="ARBA00032634"/>
    </source>
</evidence>
<dbReference type="PANTHER" id="PTHR12311">
    <property type="entry name" value="ACTIVATOR OF BASAL TRANSCRIPTION 1"/>
    <property type="match status" value="1"/>
</dbReference>
<feature type="compositionally biased region" description="Polar residues" evidence="6">
    <location>
        <begin position="380"/>
        <end position="390"/>
    </location>
</feature>
<dbReference type="VEuPathDB" id="FungiDB:PC9H_005045"/>
<dbReference type="Gene3D" id="3.30.70.330">
    <property type="match status" value="1"/>
</dbReference>
<organism evidence="7 8">
    <name type="scientific">Pleurotus ostreatus</name>
    <name type="common">Oyster mushroom</name>
    <name type="synonym">White-rot fungus</name>
    <dbReference type="NCBI Taxonomy" id="5322"/>
    <lineage>
        <taxon>Eukaryota</taxon>
        <taxon>Fungi</taxon>
        <taxon>Dikarya</taxon>
        <taxon>Basidiomycota</taxon>
        <taxon>Agaricomycotina</taxon>
        <taxon>Agaricomycetes</taxon>
        <taxon>Agaricomycetidae</taxon>
        <taxon>Agaricales</taxon>
        <taxon>Pleurotineae</taxon>
        <taxon>Pleurotaceae</taxon>
        <taxon>Pleurotus</taxon>
    </lineage>
</organism>
<dbReference type="InterPro" id="IPR035979">
    <property type="entry name" value="RBD_domain_sf"/>
</dbReference>
<dbReference type="RefSeq" id="XP_036633124.1">
    <property type="nucleotide sequence ID" value="XM_036774622.1"/>
</dbReference>
<dbReference type="InterPro" id="IPR034353">
    <property type="entry name" value="ABT1/ESF2_RRM"/>
</dbReference>
<comment type="similarity">
    <text evidence="2">Belongs to the ESF2/ABP1 family.</text>
</comment>
<proteinExistence type="inferred from homology"/>
<evidence type="ECO:0000256" key="1">
    <source>
        <dbReference type="ARBA" id="ARBA00004604"/>
    </source>
</evidence>
<feature type="region of interest" description="Disordered" evidence="6">
    <location>
        <begin position="380"/>
        <end position="413"/>
    </location>
</feature>
<reference evidence="7" key="1">
    <citation type="submission" date="2019-07" db="EMBL/GenBank/DDBJ databases">
        <authorList>
            <person name="Palmer J.M."/>
        </authorList>
    </citation>
    <scope>NUCLEOTIDE SEQUENCE</scope>
    <source>
        <strain evidence="7">PC9</strain>
    </source>
</reference>
<dbReference type="AlphaFoldDB" id="A0A8H7A342"/>
<dbReference type="InterPro" id="IPR012677">
    <property type="entry name" value="Nucleotide-bd_a/b_plait_sf"/>
</dbReference>
<dbReference type="GeneID" id="59374863"/>
<accession>A0A8H7A342</accession>
<dbReference type="GO" id="GO:0000480">
    <property type="term" value="P:endonucleolytic cleavage in 5'-ETS of tricistronic rRNA transcript (SSU-rRNA, 5.8S rRNA, LSU-rRNA)"/>
    <property type="evidence" value="ECO:0007669"/>
    <property type="project" value="TreeGrafter"/>
</dbReference>
<evidence type="ECO:0000256" key="6">
    <source>
        <dbReference type="SAM" id="MobiDB-lite"/>
    </source>
</evidence>
<keyword evidence="4" id="KW-0539">Nucleus</keyword>
<comment type="subcellular location">
    <subcellularLocation>
        <location evidence="1">Nucleus</location>
        <location evidence="1">Nucleolus</location>
    </subcellularLocation>
</comment>
<dbReference type="OrthoDB" id="3265815at2759"/>
<comment type="caution">
    <text evidence="7">The sequence shown here is derived from an EMBL/GenBank/DDBJ whole genome shotgun (WGS) entry which is preliminary data.</text>
</comment>
<evidence type="ECO:0000256" key="3">
    <source>
        <dbReference type="ARBA" id="ARBA00022884"/>
    </source>
</evidence>
<evidence type="ECO:0000313" key="7">
    <source>
        <dbReference type="EMBL" id="KAF7433097.1"/>
    </source>
</evidence>
<dbReference type="SUPFAM" id="SSF54928">
    <property type="entry name" value="RNA-binding domain, RBD"/>
    <property type="match status" value="1"/>
</dbReference>
<dbReference type="CDD" id="cd12263">
    <property type="entry name" value="RRM_ABT1_like"/>
    <property type="match status" value="1"/>
</dbReference>
<feature type="compositionally biased region" description="Polar residues" evidence="6">
    <location>
        <begin position="642"/>
        <end position="654"/>
    </location>
</feature>
<evidence type="ECO:0000256" key="4">
    <source>
        <dbReference type="ARBA" id="ARBA00023242"/>
    </source>
</evidence>
<evidence type="ECO:0000313" key="8">
    <source>
        <dbReference type="Proteomes" id="UP000623687"/>
    </source>
</evidence>
<feature type="compositionally biased region" description="Polar residues" evidence="6">
    <location>
        <begin position="31"/>
        <end position="45"/>
    </location>
</feature>
<dbReference type="GO" id="GO:0000472">
    <property type="term" value="P:endonucleolytic cleavage to generate mature 5'-end of SSU-rRNA from (SSU-rRNA, 5.8S rRNA, LSU-rRNA)"/>
    <property type="evidence" value="ECO:0007669"/>
    <property type="project" value="TreeGrafter"/>
</dbReference>